<feature type="compositionally biased region" description="Polar residues" evidence="21">
    <location>
        <begin position="1"/>
        <end position="11"/>
    </location>
</feature>
<dbReference type="AlphaFoldDB" id="A0AAE3K1E7"/>
<comment type="catalytic activity">
    <reaction evidence="20">
        <text>[GlcNAc-(1-&gt;4)-Mur2Ac(oyl-L-Ala-gamma-D-Glu-L-Lys-D-Ala-D-Ala)](n)-di-trans,octa-cis-undecaprenyl diphosphate + beta-D-GlcNAc-(1-&gt;4)-Mur2Ac(oyl-L-Ala-gamma-D-Glu-L-Lys-D-Ala-D-Ala)-di-trans,octa-cis-undecaprenyl diphosphate = [GlcNAc-(1-&gt;4)-Mur2Ac(oyl-L-Ala-gamma-D-Glu-L-Lys-D-Ala-D-Ala)](n+1)-di-trans,octa-cis-undecaprenyl diphosphate + di-trans,octa-cis-undecaprenyl diphosphate + H(+)</text>
        <dbReference type="Rhea" id="RHEA:23708"/>
        <dbReference type="Rhea" id="RHEA-COMP:9602"/>
        <dbReference type="Rhea" id="RHEA-COMP:9603"/>
        <dbReference type="ChEBI" id="CHEBI:15378"/>
        <dbReference type="ChEBI" id="CHEBI:58405"/>
        <dbReference type="ChEBI" id="CHEBI:60033"/>
        <dbReference type="ChEBI" id="CHEBI:78435"/>
        <dbReference type="EC" id="2.4.99.28"/>
    </reaction>
</comment>
<dbReference type="GO" id="GO:0051301">
    <property type="term" value="P:cell division"/>
    <property type="evidence" value="ECO:0007669"/>
    <property type="project" value="UniProtKB-KW"/>
</dbReference>
<comment type="caution">
    <text evidence="23">The sequence shown here is derived from an EMBL/GenBank/DDBJ whole genome shotgun (WGS) entry which is preliminary data.</text>
</comment>
<accession>A0AAE3K1E7</accession>
<evidence type="ECO:0000256" key="21">
    <source>
        <dbReference type="SAM" id="MobiDB-lite"/>
    </source>
</evidence>
<keyword evidence="4" id="KW-0132">Cell division</keyword>
<evidence type="ECO:0000256" key="9">
    <source>
        <dbReference type="ARBA" id="ARBA00022984"/>
    </source>
</evidence>
<evidence type="ECO:0000256" key="10">
    <source>
        <dbReference type="ARBA" id="ARBA00022989"/>
    </source>
</evidence>
<feature type="transmembrane region" description="Helical" evidence="22">
    <location>
        <begin position="203"/>
        <end position="220"/>
    </location>
</feature>
<proteinExistence type="inferred from homology"/>
<comment type="pathway">
    <text evidence="2">Cell wall biogenesis; peptidoglycan biosynthesis.</text>
</comment>
<evidence type="ECO:0000256" key="3">
    <source>
        <dbReference type="ARBA" id="ARBA00022475"/>
    </source>
</evidence>
<keyword evidence="3" id="KW-1003">Cell membrane</keyword>
<keyword evidence="8" id="KW-0133">Cell shape</keyword>
<keyword evidence="9" id="KW-0573">Peptidoglycan synthesis</keyword>
<feature type="transmembrane region" description="Helical" evidence="22">
    <location>
        <begin position="400"/>
        <end position="421"/>
    </location>
</feature>
<comment type="similarity">
    <text evidence="16">Belongs to the SEDS family. FtsW subfamily.</text>
</comment>
<evidence type="ECO:0000256" key="18">
    <source>
        <dbReference type="ARBA" id="ARBA00041418"/>
    </source>
</evidence>
<evidence type="ECO:0000256" key="19">
    <source>
        <dbReference type="ARBA" id="ARBA00044770"/>
    </source>
</evidence>
<keyword evidence="6" id="KW-0808">Transferase</keyword>
<keyword evidence="13" id="KW-0961">Cell wall biogenesis/degradation</keyword>
<reference evidence="23 24" key="1">
    <citation type="submission" date="2022-03" db="EMBL/GenBank/DDBJ databases">
        <title>Metagenome-assembled genomes from swine fecal metagenomes.</title>
        <authorList>
            <person name="Holman D.B."/>
            <person name="Kommadath A."/>
        </authorList>
    </citation>
    <scope>NUCLEOTIDE SEQUENCE [LARGE SCALE GENOMIC DNA]</scope>
    <source>
        <strain evidence="23">SUG147</strain>
    </source>
</reference>
<feature type="transmembrane region" description="Helical" evidence="22">
    <location>
        <begin position="259"/>
        <end position="276"/>
    </location>
</feature>
<dbReference type="GO" id="GO:0008360">
    <property type="term" value="P:regulation of cell shape"/>
    <property type="evidence" value="ECO:0007669"/>
    <property type="project" value="UniProtKB-KW"/>
</dbReference>
<dbReference type="InterPro" id="IPR001182">
    <property type="entry name" value="FtsW/RodA"/>
</dbReference>
<evidence type="ECO:0000256" key="7">
    <source>
        <dbReference type="ARBA" id="ARBA00022692"/>
    </source>
</evidence>
<protein>
    <recommendedName>
        <fullName evidence="17">Probable peptidoglycan glycosyltransferase FtsW</fullName>
        <ecNumber evidence="19">2.4.99.28</ecNumber>
    </recommendedName>
    <alternativeName>
        <fullName evidence="18">Cell division protein FtsW</fullName>
    </alternativeName>
    <alternativeName>
        <fullName evidence="15">Cell wall polymerase</fullName>
    </alternativeName>
    <alternativeName>
        <fullName evidence="14">Peptidoglycan polymerase</fullName>
    </alternativeName>
</protein>
<evidence type="ECO:0000313" key="23">
    <source>
        <dbReference type="EMBL" id="MCI5755474.1"/>
    </source>
</evidence>
<evidence type="ECO:0000256" key="22">
    <source>
        <dbReference type="SAM" id="Phobius"/>
    </source>
</evidence>
<evidence type="ECO:0000256" key="2">
    <source>
        <dbReference type="ARBA" id="ARBA00004752"/>
    </source>
</evidence>
<evidence type="ECO:0000256" key="20">
    <source>
        <dbReference type="ARBA" id="ARBA00049902"/>
    </source>
</evidence>
<evidence type="ECO:0000256" key="17">
    <source>
        <dbReference type="ARBA" id="ARBA00041185"/>
    </source>
</evidence>
<dbReference type="PANTHER" id="PTHR30474">
    <property type="entry name" value="CELL CYCLE PROTEIN"/>
    <property type="match status" value="1"/>
</dbReference>
<dbReference type="EC" id="2.4.99.28" evidence="19"/>
<dbReference type="Proteomes" id="UP001139365">
    <property type="component" value="Unassembled WGS sequence"/>
</dbReference>
<keyword evidence="12" id="KW-0131">Cell cycle</keyword>
<dbReference type="GO" id="GO:0005886">
    <property type="term" value="C:plasma membrane"/>
    <property type="evidence" value="ECO:0007669"/>
    <property type="project" value="UniProtKB-SubCell"/>
</dbReference>
<name>A0AAE3K1E7_9BACT</name>
<dbReference type="GO" id="GO:0032153">
    <property type="term" value="C:cell division site"/>
    <property type="evidence" value="ECO:0007669"/>
    <property type="project" value="TreeGrafter"/>
</dbReference>
<evidence type="ECO:0000256" key="6">
    <source>
        <dbReference type="ARBA" id="ARBA00022679"/>
    </source>
</evidence>
<dbReference type="GO" id="GO:0071555">
    <property type="term" value="P:cell wall organization"/>
    <property type="evidence" value="ECO:0007669"/>
    <property type="project" value="UniProtKB-KW"/>
</dbReference>
<feature type="transmembrane region" description="Helical" evidence="22">
    <location>
        <begin position="281"/>
        <end position="302"/>
    </location>
</feature>
<keyword evidence="11 22" id="KW-0472">Membrane</keyword>
<dbReference type="InterPro" id="IPR013437">
    <property type="entry name" value="FtsW"/>
</dbReference>
<comment type="subcellular location">
    <subcellularLocation>
        <location evidence="1">Cell membrane</location>
        <topology evidence="1">Multi-pass membrane protein</topology>
    </subcellularLocation>
</comment>
<evidence type="ECO:0000256" key="8">
    <source>
        <dbReference type="ARBA" id="ARBA00022960"/>
    </source>
</evidence>
<feature type="transmembrane region" description="Helical" evidence="22">
    <location>
        <begin position="99"/>
        <end position="122"/>
    </location>
</feature>
<dbReference type="GO" id="GO:0009252">
    <property type="term" value="P:peptidoglycan biosynthetic process"/>
    <property type="evidence" value="ECO:0007669"/>
    <property type="project" value="UniProtKB-KW"/>
</dbReference>
<keyword evidence="5" id="KW-0328">Glycosyltransferase</keyword>
<feature type="region of interest" description="Disordered" evidence="21">
    <location>
        <begin position="1"/>
        <end position="49"/>
    </location>
</feature>
<evidence type="ECO:0000256" key="4">
    <source>
        <dbReference type="ARBA" id="ARBA00022618"/>
    </source>
</evidence>
<keyword evidence="10 22" id="KW-1133">Transmembrane helix</keyword>
<evidence type="ECO:0000256" key="16">
    <source>
        <dbReference type="ARBA" id="ARBA00038053"/>
    </source>
</evidence>
<dbReference type="PANTHER" id="PTHR30474:SF2">
    <property type="entry name" value="PEPTIDOGLYCAN GLYCOSYLTRANSFERASE FTSW-RELATED"/>
    <property type="match status" value="1"/>
</dbReference>
<organism evidence="23 24">
    <name type="scientific">Candidatus Colimorpha enterica</name>
    <dbReference type="NCBI Taxonomy" id="3083063"/>
    <lineage>
        <taxon>Bacteria</taxon>
        <taxon>Pseudomonadati</taxon>
        <taxon>Bacteroidota</taxon>
        <taxon>Bacteroidia</taxon>
        <taxon>Bacteroidales</taxon>
        <taxon>Candidatus Colimorpha</taxon>
    </lineage>
</organism>
<evidence type="ECO:0000256" key="11">
    <source>
        <dbReference type="ARBA" id="ARBA00023136"/>
    </source>
</evidence>
<evidence type="ECO:0000256" key="12">
    <source>
        <dbReference type="ARBA" id="ARBA00023306"/>
    </source>
</evidence>
<dbReference type="Pfam" id="PF01098">
    <property type="entry name" value="FTSW_RODA_SPOVE"/>
    <property type="match status" value="1"/>
</dbReference>
<feature type="transmembrane region" description="Helical" evidence="22">
    <location>
        <begin position="134"/>
        <end position="152"/>
    </location>
</feature>
<sequence length="464" mass="51446">MNNNKDNNQKSGYRVRRSSMSREEARKKTVRRPPESPRIPEQTSGDTDRIRYTKADYAKGIVPEAPPVQEAPKPKKKARKNDFIKPTDIVRVKGSYDRILLILVIVLTLFGLVMDFSASYAYSFSRYGDSFHYVRRQAIFALGGFAAMLVIMRFDYRWMRKATVPAFIIVCILLVLVLVKGVASGVAQRWIGVGPITIQPSEFMKTAIVLLLALYVARNQDRITNYRNFWQSSLYGMFIPTIVVGIACGLIALEKHFSGTIIVFLIGMVVIFAGGARKGWFIGAGIGAALVIIPAIFTVPYARERVDMWLHPENYSPTGKIWQTLQGLYAVGSGGLFGVGLGNSRQKHLYVSQPQNDFVFSIIAEELGFAGSLFVIVLFMLLVWRGFVIALKAPDTFSSLVVIGLTSKVALQAILNIAVVTNTIPNTGISLPFFSYGGTALLVQLAEMGIILAISRYSYQKNTL</sequence>
<keyword evidence="7 22" id="KW-0812">Transmembrane</keyword>
<evidence type="ECO:0000313" key="24">
    <source>
        <dbReference type="Proteomes" id="UP001139365"/>
    </source>
</evidence>
<evidence type="ECO:0000256" key="14">
    <source>
        <dbReference type="ARBA" id="ARBA00032370"/>
    </source>
</evidence>
<evidence type="ECO:0000256" key="5">
    <source>
        <dbReference type="ARBA" id="ARBA00022676"/>
    </source>
</evidence>
<dbReference type="NCBIfam" id="TIGR02614">
    <property type="entry name" value="ftsW"/>
    <property type="match status" value="1"/>
</dbReference>
<feature type="compositionally biased region" description="Basic and acidic residues" evidence="21">
    <location>
        <begin position="20"/>
        <end position="35"/>
    </location>
</feature>
<evidence type="ECO:0000256" key="1">
    <source>
        <dbReference type="ARBA" id="ARBA00004651"/>
    </source>
</evidence>
<gene>
    <name evidence="23" type="primary">ftsW</name>
    <name evidence="23" type="ORF">MR241_04180</name>
</gene>
<feature type="transmembrane region" description="Helical" evidence="22">
    <location>
        <begin position="232"/>
        <end position="253"/>
    </location>
</feature>
<feature type="transmembrane region" description="Helical" evidence="22">
    <location>
        <begin position="367"/>
        <end position="388"/>
    </location>
</feature>
<feature type="transmembrane region" description="Helical" evidence="22">
    <location>
        <begin position="433"/>
        <end position="454"/>
    </location>
</feature>
<evidence type="ECO:0000256" key="15">
    <source>
        <dbReference type="ARBA" id="ARBA00033270"/>
    </source>
</evidence>
<dbReference type="EMBL" id="JALEMU010000067">
    <property type="protein sequence ID" value="MCI5755474.1"/>
    <property type="molecule type" value="Genomic_DNA"/>
</dbReference>
<evidence type="ECO:0000256" key="13">
    <source>
        <dbReference type="ARBA" id="ARBA00023316"/>
    </source>
</evidence>
<feature type="transmembrane region" description="Helical" evidence="22">
    <location>
        <begin position="164"/>
        <end position="183"/>
    </location>
</feature>
<dbReference type="GO" id="GO:0008955">
    <property type="term" value="F:peptidoglycan glycosyltransferase activity"/>
    <property type="evidence" value="ECO:0007669"/>
    <property type="project" value="UniProtKB-EC"/>
</dbReference>
<dbReference type="GO" id="GO:0015648">
    <property type="term" value="F:lipid-linked peptidoglycan transporter activity"/>
    <property type="evidence" value="ECO:0007669"/>
    <property type="project" value="TreeGrafter"/>
</dbReference>